<comment type="caution">
    <text evidence="2">The sequence shown here is derived from an EMBL/GenBank/DDBJ whole genome shotgun (WGS) entry which is preliminary data.</text>
</comment>
<evidence type="ECO:0000313" key="2">
    <source>
        <dbReference type="EMBL" id="KAI9194947.1"/>
    </source>
</evidence>
<gene>
    <name evidence="2" type="ORF">LWI28_010351</name>
</gene>
<accession>A0AAD5JK02</accession>
<evidence type="ECO:0000256" key="1">
    <source>
        <dbReference type="SAM" id="MobiDB-lite"/>
    </source>
</evidence>
<keyword evidence="3" id="KW-1185">Reference proteome</keyword>
<reference evidence="2" key="1">
    <citation type="journal article" date="2022" name="Plant J.">
        <title>Strategies of tolerance reflected in two North American maple genomes.</title>
        <authorList>
            <person name="McEvoy S.L."/>
            <person name="Sezen U.U."/>
            <person name="Trouern-Trend A."/>
            <person name="McMahon S.M."/>
            <person name="Schaberg P.G."/>
            <person name="Yang J."/>
            <person name="Wegrzyn J.L."/>
            <person name="Swenson N.G."/>
        </authorList>
    </citation>
    <scope>NUCLEOTIDE SEQUENCE</scope>
    <source>
        <strain evidence="2">91603</strain>
    </source>
</reference>
<organism evidence="2 3">
    <name type="scientific">Acer negundo</name>
    <name type="common">Box elder</name>
    <dbReference type="NCBI Taxonomy" id="4023"/>
    <lineage>
        <taxon>Eukaryota</taxon>
        <taxon>Viridiplantae</taxon>
        <taxon>Streptophyta</taxon>
        <taxon>Embryophyta</taxon>
        <taxon>Tracheophyta</taxon>
        <taxon>Spermatophyta</taxon>
        <taxon>Magnoliopsida</taxon>
        <taxon>eudicotyledons</taxon>
        <taxon>Gunneridae</taxon>
        <taxon>Pentapetalae</taxon>
        <taxon>rosids</taxon>
        <taxon>malvids</taxon>
        <taxon>Sapindales</taxon>
        <taxon>Sapindaceae</taxon>
        <taxon>Hippocastanoideae</taxon>
        <taxon>Acereae</taxon>
        <taxon>Acer</taxon>
    </lineage>
</organism>
<dbReference type="EMBL" id="JAJSOW010000003">
    <property type="protein sequence ID" value="KAI9194947.1"/>
    <property type="molecule type" value="Genomic_DNA"/>
</dbReference>
<reference evidence="2" key="2">
    <citation type="submission" date="2023-02" db="EMBL/GenBank/DDBJ databases">
        <authorList>
            <person name="Swenson N.G."/>
            <person name="Wegrzyn J.L."/>
            <person name="Mcevoy S.L."/>
        </authorList>
    </citation>
    <scope>NUCLEOTIDE SEQUENCE</scope>
    <source>
        <strain evidence="2">91603</strain>
        <tissue evidence="2">Leaf</tissue>
    </source>
</reference>
<proteinExistence type="predicted"/>
<feature type="compositionally biased region" description="Basic and acidic residues" evidence="1">
    <location>
        <begin position="34"/>
        <end position="57"/>
    </location>
</feature>
<evidence type="ECO:0000313" key="3">
    <source>
        <dbReference type="Proteomes" id="UP001064489"/>
    </source>
</evidence>
<dbReference type="AlphaFoldDB" id="A0AAD5JK02"/>
<protein>
    <submittedName>
        <fullName evidence="2">Uncharacterized protein</fullName>
    </submittedName>
</protein>
<feature type="region of interest" description="Disordered" evidence="1">
    <location>
        <begin position="1"/>
        <end position="64"/>
    </location>
</feature>
<sequence>MLEAENQLETGNIPENKDVAEAENLTETGNVSENDEHRRSSGEDHVEHDNSDGDPGFHLDPYSPSTECMGMRHGVAIQNESFLMLEDKPHCQIPTIRGLCMIHVVISTIWGQVMNGMPIRTSRIGGEIKTLKLMPLCDLKMRL</sequence>
<dbReference type="Proteomes" id="UP001064489">
    <property type="component" value="Chromosome 1"/>
</dbReference>
<name>A0AAD5JK02_ACENE</name>